<organism evidence="1">
    <name type="scientific">Virus NIOZ-UU157</name>
    <dbReference type="NCBI Taxonomy" id="2763269"/>
    <lineage>
        <taxon>Viruses</taxon>
    </lineage>
</organism>
<dbReference type="EMBL" id="MW030532">
    <property type="protein sequence ID" value="QPI16130.1"/>
    <property type="molecule type" value="Genomic_DNA"/>
</dbReference>
<name>A0A7S9STS4_9VIRU</name>
<sequence length="99" mass="11680">MTYFYSLTSSMGQPQTPQITEETINVWKHLSKKKHWRIVQLPNGYFQTEHRDLEDKDKWYDVTRRETMEAAEAAIDGSVDHYGKKVDFLKGPKVVKTFK</sequence>
<evidence type="ECO:0000313" key="1">
    <source>
        <dbReference type="EMBL" id="QPI16130.1"/>
    </source>
</evidence>
<proteinExistence type="predicted"/>
<accession>A0A7S9STS4</accession>
<gene>
    <name evidence="1" type="ORF">NIOZUU157_00009</name>
</gene>
<reference evidence="1" key="1">
    <citation type="submission" date="2020-08" db="EMBL/GenBank/DDBJ databases">
        <title>Bridging the membrane lipid divide: bacteria of the FCB group superphylum have the potential to synthesize archaeal ether lipids.</title>
        <authorList>
            <person name="Villanueva L."/>
            <person name="von Meijenfeldt F.A.B."/>
            <person name="Westbye A.B."/>
            <person name="Yadav S."/>
            <person name="Hopmans E.C."/>
            <person name="Dutilh B.E."/>
            <person name="Sinninghe Damste J.S."/>
        </authorList>
    </citation>
    <scope>NUCLEOTIDE SEQUENCE</scope>
    <source>
        <strain evidence="1">NIOZ-UU157</strain>
    </source>
</reference>
<protein>
    <submittedName>
        <fullName evidence="1">Uncharacterized protein</fullName>
    </submittedName>
</protein>